<dbReference type="PIRSF" id="PIRSF015592">
    <property type="entry name" value="Prld-crbxl_pptds"/>
    <property type="match status" value="1"/>
</dbReference>
<reference evidence="14 17" key="3">
    <citation type="submission" date="2020-01" db="EMBL/GenBank/DDBJ databases">
        <title>Complete and circular genome sequences of six lactobacillus isolates from horses.</title>
        <authorList>
            <person name="Hassan H.M."/>
        </authorList>
    </citation>
    <scope>NUCLEOTIDE SEQUENCE [LARGE SCALE GENOMIC DNA]</scope>
    <source>
        <strain evidence="14 17">1D</strain>
    </source>
</reference>
<dbReference type="GO" id="GO:0016920">
    <property type="term" value="F:pyroglutamyl-peptidase activity"/>
    <property type="evidence" value="ECO:0007669"/>
    <property type="project" value="UniProtKB-UniRule"/>
</dbReference>
<dbReference type="AlphaFoldDB" id="A0A120DIM7"/>
<comment type="similarity">
    <text evidence="4 9">Belongs to the peptidase C15 family.</text>
</comment>
<dbReference type="GO" id="GO:0005829">
    <property type="term" value="C:cytosol"/>
    <property type="evidence" value="ECO:0007669"/>
    <property type="project" value="InterPro"/>
</dbReference>
<dbReference type="PRINTS" id="PR00706">
    <property type="entry name" value="PYROGLUPTASE"/>
</dbReference>
<evidence type="ECO:0000256" key="2">
    <source>
        <dbReference type="ARBA" id="ARBA00002280"/>
    </source>
</evidence>
<dbReference type="GO" id="GO:0006508">
    <property type="term" value="P:proteolysis"/>
    <property type="evidence" value="ECO:0007669"/>
    <property type="project" value="UniProtKB-KW"/>
</dbReference>
<dbReference type="Pfam" id="PF01470">
    <property type="entry name" value="Peptidase_C15"/>
    <property type="match status" value="1"/>
</dbReference>
<dbReference type="FunFam" id="3.40.630.20:FF:000001">
    <property type="entry name" value="Pyrrolidone-carboxylate peptidase"/>
    <property type="match status" value="1"/>
</dbReference>
<dbReference type="RefSeq" id="WP_057726237.1">
    <property type="nucleotide sequence ID" value="NZ_AP025162.1"/>
</dbReference>
<dbReference type="EMBL" id="VUAV01000002">
    <property type="protein sequence ID" value="KAA8813745.1"/>
    <property type="molecule type" value="Genomic_DNA"/>
</dbReference>
<comment type="catalytic activity">
    <reaction evidence="1 9 10">
        <text>Release of an N-terminal pyroglutamyl group from a polypeptide, the second amino acid generally not being Pro.</text>
        <dbReference type="EC" id="3.4.19.3"/>
    </reaction>
</comment>
<evidence type="ECO:0000256" key="10">
    <source>
        <dbReference type="PROSITE-ProRule" id="PRU10076"/>
    </source>
</evidence>
<evidence type="ECO:0000256" key="5">
    <source>
        <dbReference type="ARBA" id="ARBA00022490"/>
    </source>
</evidence>
<evidence type="ECO:0000313" key="16">
    <source>
        <dbReference type="Proteomes" id="UP000324504"/>
    </source>
</evidence>
<keyword evidence="7 9" id="KW-0378">Hydrolase</keyword>
<evidence type="ECO:0000256" key="8">
    <source>
        <dbReference type="ARBA" id="ARBA00022807"/>
    </source>
</evidence>
<keyword evidence="8 9" id="KW-0788">Thiol protease</keyword>
<dbReference type="NCBIfam" id="NF009676">
    <property type="entry name" value="PRK13197.1"/>
    <property type="match status" value="1"/>
</dbReference>
<feature type="active site" evidence="9 10">
    <location>
        <position position="78"/>
    </location>
</feature>
<name>A0A120DIM7_9LACO</name>
<evidence type="ECO:0000256" key="3">
    <source>
        <dbReference type="ARBA" id="ARBA00004496"/>
    </source>
</evidence>
<dbReference type="InterPro" id="IPR033694">
    <property type="entry name" value="PGPEP1_Cys_AS"/>
</dbReference>
<dbReference type="SUPFAM" id="SSF53182">
    <property type="entry name" value="Pyrrolidone carboxyl peptidase (pyroglutamate aminopeptidase)"/>
    <property type="match status" value="1"/>
</dbReference>
<dbReference type="EMBL" id="LJGP01000010">
    <property type="protein sequence ID" value="KWU04251.1"/>
    <property type="molecule type" value="Genomic_DNA"/>
</dbReference>
<dbReference type="CDD" id="cd00501">
    <property type="entry name" value="Peptidase_C15"/>
    <property type="match status" value="1"/>
</dbReference>
<evidence type="ECO:0000256" key="7">
    <source>
        <dbReference type="ARBA" id="ARBA00022801"/>
    </source>
</evidence>
<keyword evidence="6 9" id="KW-0645">Protease</keyword>
<dbReference type="EC" id="3.4.19.3" evidence="9"/>
<dbReference type="EMBL" id="CP047415">
    <property type="protein sequence ID" value="QLL73082.1"/>
    <property type="molecule type" value="Genomic_DNA"/>
</dbReference>
<evidence type="ECO:0000313" key="14">
    <source>
        <dbReference type="EMBL" id="QLL73082.1"/>
    </source>
</evidence>
<comment type="subcellular location">
    <subcellularLocation>
        <location evidence="3 9">Cytoplasm</location>
    </subcellularLocation>
</comment>
<evidence type="ECO:0000313" key="15">
    <source>
        <dbReference type="Proteomes" id="UP000067598"/>
    </source>
</evidence>
<evidence type="ECO:0000256" key="6">
    <source>
        <dbReference type="ARBA" id="ARBA00022670"/>
    </source>
</evidence>
<evidence type="ECO:0000256" key="1">
    <source>
        <dbReference type="ARBA" id="ARBA00001770"/>
    </source>
</evidence>
<reference evidence="12 16" key="2">
    <citation type="submission" date="2019-09" db="EMBL/GenBank/DDBJ databases">
        <title>Comparative analysis of L. crispatus genomes revealed niche specific adaptation to different host and body sites.</title>
        <authorList>
            <person name="Pan M."/>
            <person name="Hidalgo-Cantabrana C."/>
            <person name="Barrangou R."/>
        </authorList>
    </citation>
    <scope>NUCLEOTIDE SEQUENCE [LARGE SCALE GENOMIC DNA]</scope>
    <source>
        <strain evidence="12 16">NCK2488</strain>
    </source>
</reference>
<dbReference type="PROSITE" id="PS01333">
    <property type="entry name" value="PYRASE_GLU"/>
    <property type="match status" value="1"/>
</dbReference>
<evidence type="ECO:0000256" key="11">
    <source>
        <dbReference type="PROSITE-ProRule" id="PRU10077"/>
    </source>
</evidence>
<dbReference type="PANTHER" id="PTHR23402">
    <property type="entry name" value="PROTEASE FAMILY C15 PYROGLUTAMYL-PEPTIDASE I-RELATED"/>
    <property type="match status" value="1"/>
</dbReference>
<comment type="subunit">
    <text evidence="9">Homotetramer.</text>
</comment>
<evidence type="ECO:0000313" key="12">
    <source>
        <dbReference type="EMBL" id="KAA8813745.1"/>
    </source>
</evidence>
<evidence type="ECO:0000313" key="17">
    <source>
        <dbReference type="Proteomes" id="UP000510660"/>
    </source>
</evidence>
<comment type="function">
    <text evidence="2 9">Removes 5-oxoproline from various penultimate amino acid residues except L-proline.</text>
</comment>
<accession>A0A120DIM7</accession>
<dbReference type="InterPro" id="IPR029762">
    <property type="entry name" value="PGP-I_bact-type"/>
</dbReference>
<dbReference type="Proteomes" id="UP000324504">
    <property type="component" value="Unassembled WGS sequence"/>
</dbReference>
<feature type="active site" evidence="9 11">
    <location>
        <position position="141"/>
    </location>
</feature>
<dbReference type="InterPro" id="IPR000816">
    <property type="entry name" value="Peptidase_C15"/>
</dbReference>
<dbReference type="NCBIfam" id="TIGR00504">
    <property type="entry name" value="pyro_pdase"/>
    <property type="match status" value="1"/>
</dbReference>
<dbReference type="InterPro" id="IPR033693">
    <property type="entry name" value="PGPEP1_Glu_AS"/>
</dbReference>
<evidence type="ECO:0000313" key="13">
    <source>
        <dbReference type="EMBL" id="KWU04251.1"/>
    </source>
</evidence>
<dbReference type="Proteomes" id="UP000510660">
    <property type="component" value="Chromosome"/>
</dbReference>
<feature type="active site" evidence="9">
    <location>
        <position position="165"/>
    </location>
</feature>
<protein>
    <recommendedName>
        <fullName evidence="9">Pyrrolidone-carboxylate peptidase</fullName>
        <ecNumber evidence="9">3.4.19.3</ecNumber>
    </recommendedName>
    <alternativeName>
        <fullName evidence="9">5-oxoprolyl-peptidase</fullName>
    </alternativeName>
    <alternativeName>
        <fullName evidence="9">Pyroglutamyl-peptidase I</fullName>
        <shortName evidence="9">PGP-I</shortName>
        <shortName evidence="9">Pyrase</shortName>
    </alternativeName>
</protein>
<proteinExistence type="inferred from homology"/>
<reference evidence="13 15" key="1">
    <citation type="journal article" date="2016" name="Microbiology (Mosc.)">
        <title>Comparison of Lactobacillus crispatus isolates from Lactobacillus-dominated vaginal microbiomes with isolates from microbiomes containing bacterial vaginosis-associated bacteria.</title>
        <authorList>
            <person name="Abdelmaksoud A.A."/>
            <person name="Koparde V.N."/>
            <person name="Sheth N.U."/>
            <person name="Serrano M.G."/>
            <person name="Glascock A.L."/>
            <person name="Fettweis J.M."/>
            <person name="Strauss Iii J.F."/>
            <person name="Buck G.A."/>
            <person name="Jefferson K.K."/>
        </authorList>
    </citation>
    <scope>NUCLEOTIDE SEQUENCE [LARGE SCALE GENOMIC DNA]</scope>
    <source>
        <strain evidence="13 15">VMC3</strain>
    </source>
</reference>
<gene>
    <name evidence="9 12" type="primary">pcp</name>
    <name evidence="13" type="ORF">AEL95_03280</name>
    <name evidence="12" type="ORF">F1C09_00445</name>
    <name evidence="14" type="ORF">GTO85_01000</name>
</gene>
<organism evidence="13 15">
    <name type="scientific">Lactobacillus crispatus</name>
    <dbReference type="NCBI Taxonomy" id="47770"/>
    <lineage>
        <taxon>Bacteria</taxon>
        <taxon>Bacillati</taxon>
        <taxon>Bacillota</taxon>
        <taxon>Bacilli</taxon>
        <taxon>Lactobacillales</taxon>
        <taxon>Lactobacillaceae</taxon>
        <taxon>Lactobacillus</taxon>
    </lineage>
</organism>
<evidence type="ECO:0000256" key="9">
    <source>
        <dbReference type="HAMAP-Rule" id="MF_00417"/>
    </source>
</evidence>
<dbReference type="PANTHER" id="PTHR23402:SF1">
    <property type="entry name" value="PYROGLUTAMYL-PEPTIDASE I"/>
    <property type="match status" value="1"/>
</dbReference>
<dbReference type="InterPro" id="IPR036440">
    <property type="entry name" value="Peptidase_C15-like_sf"/>
</dbReference>
<sequence length="215" mass="23052">MKILVTGFDPFGGDKINPAIEAVKKLPDSIKGAKIIKLEIPTVFNKSAQVVHDAIVQEQPDYVLNVGQAGGRAALTPERVAININDGRIPDNDGYQPLGEPIQADGDTAYFTQLPIKAIAKAIRAVGLPATVSNTAGTYVCNHIFYQVQYMRAKEFPSLKAGFIHIPFLPEQVVKRPSTPSMALADIVKGLIAAIGAIVERDGQGDIEAVEGQNH</sequence>
<evidence type="ECO:0000256" key="4">
    <source>
        <dbReference type="ARBA" id="ARBA00006641"/>
    </source>
</evidence>
<dbReference type="InterPro" id="IPR016125">
    <property type="entry name" value="Peptidase_C15-like"/>
</dbReference>
<dbReference type="Proteomes" id="UP000067598">
    <property type="component" value="Unassembled WGS sequence"/>
</dbReference>
<keyword evidence="5 9" id="KW-0963">Cytoplasm</keyword>
<dbReference type="Gene3D" id="3.40.630.20">
    <property type="entry name" value="Peptidase C15, pyroglutamyl peptidase I-like"/>
    <property type="match status" value="1"/>
</dbReference>
<dbReference type="HAMAP" id="MF_00417">
    <property type="entry name" value="Pyrrolid_peptidase"/>
    <property type="match status" value="1"/>
</dbReference>
<dbReference type="PATRIC" id="fig|47770.28.peg.71"/>
<dbReference type="PROSITE" id="PS01334">
    <property type="entry name" value="PYRASE_CYS"/>
    <property type="match status" value="1"/>
</dbReference>